<keyword evidence="7" id="KW-1185">Reference proteome</keyword>
<sequence>MNRKLPPLNALRAFEMAARYQSLTAAAAQLHVTHSAVSRQVSLLEDWLGLALFERVGRRLRLTDAGRQYLPVVQAAFDSIANATEKLTNQKPRLLRINATPTLAMHWLLPRLTQFQRRHPEVELRLATSDASINNQNADFDIAIRRGNDHWPGFVSNIFLTEHELPVASPALLARQPLPDAAALAQHTLLHSETRPVAWERWLAAAGVPGLVPAAKQHFDHYYLALQAAVDGMGITLGPRPVIDELLASGKLQIALPGPAVRVRGYSWVVPLALAEDPLCAEFCAWLEDEGGT</sequence>
<evidence type="ECO:0000259" key="5">
    <source>
        <dbReference type="PROSITE" id="PS50931"/>
    </source>
</evidence>
<dbReference type="PANTHER" id="PTHR30537">
    <property type="entry name" value="HTH-TYPE TRANSCRIPTIONAL REGULATOR"/>
    <property type="match status" value="1"/>
</dbReference>
<feature type="domain" description="HTH lysR-type" evidence="5">
    <location>
        <begin position="6"/>
        <end position="63"/>
    </location>
</feature>
<gene>
    <name evidence="6" type="primary">gcvA</name>
    <name evidence="6" type="ORF">PQU95_09755</name>
</gene>
<dbReference type="PROSITE" id="PS50931">
    <property type="entry name" value="HTH_LYSR"/>
    <property type="match status" value="1"/>
</dbReference>
<dbReference type="Pfam" id="PF00126">
    <property type="entry name" value="HTH_1"/>
    <property type="match status" value="1"/>
</dbReference>
<dbReference type="PRINTS" id="PR00039">
    <property type="entry name" value="HTHLYSR"/>
</dbReference>
<protein>
    <submittedName>
        <fullName evidence="6">Transcriptional regulator GcvA</fullName>
    </submittedName>
</protein>
<keyword evidence="4" id="KW-0804">Transcription</keyword>
<dbReference type="NCBIfam" id="NF008352">
    <property type="entry name" value="PRK11139.1"/>
    <property type="match status" value="1"/>
</dbReference>
<dbReference type="InterPro" id="IPR036390">
    <property type="entry name" value="WH_DNA-bd_sf"/>
</dbReference>
<dbReference type="Gene3D" id="3.40.190.10">
    <property type="entry name" value="Periplasmic binding protein-like II"/>
    <property type="match status" value="2"/>
</dbReference>
<name>A0ABT5IY49_9NEIS</name>
<keyword evidence="2" id="KW-0805">Transcription regulation</keyword>
<comment type="similarity">
    <text evidence="1">Belongs to the LysR transcriptional regulatory family.</text>
</comment>
<keyword evidence="3" id="KW-0238">DNA-binding</keyword>
<dbReference type="CDD" id="cd08432">
    <property type="entry name" value="PBP2_GcdR_TrpI_HvrB_AmpR_like"/>
    <property type="match status" value="1"/>
</dbReference>
<comment type="caution">
    <text evidence="6">The sequence shown here is derived from an EMBL/GenBank/DDBJ whole genome shotgun (WGS) entry which is preliminary data.</text>
</comment>
<dbReference type="SUPFAM" id="SSF53850">
    <property type="entry name" value="Periplasmic binding protein-like II"/>
    <property type="match status" value="1"/>
</dbReference>
<dbReference type="Proteomes" id="UP001219956">
    <property type="component" value="Unassembled WGS sequence"/>
</dbReference>
<dbReference type="Pfam" id="PF03466">
    <property type="entry name" value="LysR_substrate"/>
    <property type="match status" value="1"/>
</dbReference>
<evidence type="ECO:0000256" key="3">
    <source>
        <dbReference type="ARBA" id="ARBA00023125"/>
    </source>
</evidence>
<evidence type="ECO:0000313" key="7">
    <source>
        <dbReference type="Proteomes" id="UP001219956"/>
    </source>
</evidence>
<dbReference type="InterPro" id="IPR036388">
    <property type="entry name" value="WH-like_DNA-bd_sf"/>
</dbReference>
<evidence type="ECO:0000256" key="2">
    <source>
        <dbReference type="ARBA" id="ARBA00023015"/>
    </source>
</evidence>
<dbReference type="RefSeq" id="WP_272751808.1">
    <property type="nucleotide sequence ID" value="NZ_JAQQLF010000010.1"/>
</dbReference>
<dbReference type="InterPro" id="IPR058163">
    <property type="entry name" value="LysR-type_TF_proteobact-type"/>
</dbReference>
<accession>A0ABT5IY49</accession>
<proteinExistence type="inferred from homology"/>
<dbReference type="Gene3D" id="1.10.10.10">
    <property type="entry name" value="Winged helix-like DNA-binding domain superfamily/Winged helix DNA-binding domain"/>
    <property type="match status" value="1"/>
</dbReference>
<evidence type="ECO:0000256" key="4">
    <source>
        <dbReference type="ARBA" id="ARBA00023163"/>
    </source>
</evidence>
<evidence type="ECO:0000313" key="6">
    <source>
        <dbReference type="EMBL" id="MDC7717496.1"/>
    </source>
</evidence>
<dbReference type="InterPro" id="IPR000847">
    <property type="entry name" value="LysR_HTH_N"/>
</dbReference>
<dbReference type="SUPFAM" id="SSF46785">
    <property type="entry name" value="Winged helix' DNA-binding domain"/>
    <property type="match status" value="1"/>
</dbReference>
<dbReference type="InterPro" id="IPR005119">
    <property type="entry name" value="LysR_subst-bd"/>
</dbReference>
<dbReference type="EMBL" id="JAQQLF010000010">
    <property type="protein sequence ID" value="MDC7717496.1"/>
    <property type="molecule type" value="Genomic_DNA"/>
</dbReference>
<dbReference type="PANTHER" id="PTHR30537:SF74">
    <property type="entry name" value="HTH-TYPE TRANSCRIPTIONAL REGULATOR TRPI"/>
    <property type="match status" value="1"/>
</dbReference>
<evidence type="ECO:0000256" key="1">
    <source>
        <dbReference type="ARBA" id="ARBA00009437"/>
    </source>
</evidence>
<organism evidence="6 7">
    <name type="scientific">Vogesella aquatica</name>
    <dbReference type="NCBI Taxonomy" id="2984206"/>
    <lineage>
        <taxon>Bacteria</taxon>
        <taxon>Pseudomonadati</taxon>
        <taxon>Pseudomonadota</taxon>
        <taxon>Betaproteobacteria</taxon>
        <taxon>Neisseriales</taxon>
        <taxon>Chromobacteriaceae</taxon>
        <taxon>Vogesella</taxon>
    </lineage>
</organism>
<reference evidence="6 7" key="1">
    <citation type="submission" date="2023-01" db="EMBL/GenBank/DDBJ databases">
        <title>Novel species of the genus Vogesella isolated from rivers.</title>
        <authorList>
            <person name="Lu H."/>
        </authorList>
    </citation>
    <scope>NUCLEOTIDE SEQUENCE [LARGE SCALE GENOMIC DNA]</scope>
    <source>
        <strain evidence="6 7">DC21W</strain>
    </source>
</reference>